<gene>
    <name evidence="3" type="ORF">BV510_18940</name>
    <name evidence="4" type="ORF">CRI78_00175</name>
</gene>
<dbReference type="Pfam" id="PF03795">
    <property type="entry name" value="YCII"/>
    <property type="match status" value="1"/>
</dbReference>
<dbReference type="PANTHER" id="PTHR37828">
    <property type="entry name" value="GSR2449 PROTEIN"/>
    <property type="match status" value="1"/>
</dbReference>
<feature type="domain" description="YCII-related" evidence="2">
    <location>
        <begin position="1"/>
        <end position="77"/>
    </location>
</feature>
<evidence type="ECO:0000313" key="6">
    <source>
        <dbReference type="Proteomes" id="UP000220340"/>
    </source>
</evidence>
<dbReference type="Proteomes" id="UP000220340">
    <property type="component" value="Unassembled WGS sequence"/>
</dbReference>
<dbReference type="InterPro" id="IPR011008">
    <property type="entry name" value="Dimeric_a/b-barrel"/>
</dbReference>
<evidence type="ECO:0000313" key="5">
    <source>
        <dbReference type="Proteomes" id="UP000191039"/>
    </source>
</evidence>
<dbReference type="EMBL" id="PDCR01000001">
    <property type="protein sequence ID" value="PEG56325.1"/>
    <property type="molecule type" value="Genomic_DNA"/>
</dbReference>
<dbReference type="GO" id="GO:0016787">
    <property type="term" value="F:hydrolase activity"/>
    <property type="evidence" value="ECO:0007669"/>
    <property type="project" value="UniProtKB-KW"/>
</dbReference>
<comment type="similarity">
    <text evidence="1">Belongs to the YciI family.</text>
</comment>
<sequence>MFHVFTSTYLQPADVVDQTRPAHLEWVTAEVEAGRIILAGRVESGQGAVLIASDMTVEEADALIATDPYIPAGAARYDRVSFNGAFRAPGL</sequence>
<keyword evidence="6" id="KW-1185">Reference proteome</keyword>
<keyword evidence="3" id="KW-0378">Hydrolase</keyword>
<evidence type="ECO:0000259" key="2">
    <source>
        <dbReference type="Pfam" id="PF03795"/>
    </source>
</evidence>
<organism evidence="3 5">
    <name type="scientific">Mycolicibacterium diernhoferi</name>
    <dbReference type="NCBI Taxonomy" id="1801"/>
    <lineage>
        <taxon>Bacteria</taxon>
        <taxon>Bacillati</taxon>
        <taxon>Actinomycetota</taxon>
        <taxon>Actinomycetes</taxon>
        <taxon>Mycobacteriales</taxon>
        <taxon>Mycobacteriaceae</taxon>
        <taxon>Mycolicibacterium</taxon>
    </lineage>
</organism>
<evidence type="ECO:0000313" key="4">
    <source>
        <dbReference type="EMBL" id="PEG56325.1"/>
    </source>
</evidence>
<reference evidence="4 6" key="2">
    <citation type="submission" date="2017-10" db="EMBL/GenBank/DDBJ databases">
        <title>The new phylogeny of genus Mycobacterium.</title>
        <authorList>
            <person name="Tortoli E."/>
            <person name="Trovato A."/>
            <person name="Cirillo D.M."/>
        </authorList>
    </citation>
    <scope>NUCLEOTIDE SEQUENCE [LARGE SCALE GENOMIC DNA]</scope>
    <source>
        <strain evidence="4 6">IP141170001</strain>
    </source>
</reference>
<dbReference type="RefSeq" id="WP_073855930.1">
    <property type="nucleotide sequence ID" value="NZ_BAAATC010000019.1"/>
</dbReference>
<dbReference type="OrthoDB" id="9814407at2"/>
<dbReference type="STRING" id="1801.BRW64_09245"/>
<dbReference type="InterPro" id="IPR005545">
    <property type="entry name" value="YCII"/>
</dbReference>
<comment type="caution">
    <text evidence="3">The sequence shown here is derived from an EMBL/GenBank/DDBJ whole genome shotgun (WGS) entry which is preliminary data.</text>
</comment>
<evidence type="ECO:0000256" key="1">
    <source>
        <dbReference type="ARBA" id="ARBA00007689"/>
    </source>
</evidence>
<dbReference type="Proteomes" id="UP000191039">
    <property type="component" value="Unassembled WGS sequence"/>
</dbReference>
<evidence type="ECO:0000313" key="3">
    <source>
        <dbReference type="EMBL" id="OPE51997.1"/>
    </source>
</evidence>
<dbReference type="AlphaFoldDB" id="A0A1Q4HFW9"/>
<protein>
    <submittedName>
        <fullName evidence="3">GTP cyclohydrolase</fullName>
    </submittedName>
</protein>
<accession>A0A1Q4HFW9</accession>
<dbReference type="PANTHER" id="PTHR37828:SF1">
    <property type="entry name" value="YCII-RELATED DOMAIN-CONTAINING PROTEIN"/>
    <property type="match status" value="1"/>
</dbReference>
<dbReference type="EMBL" id="MIJD01000215">
    <property type="protein sequence ID" value="OPE51997.1"/>
    <property type="molecule type" value="Genomic_DNA"/>
</dbReference>
<name>A0A1Q4HFW9_9MYCO</name>
<dbReference type="SUPFAM" id="SSF54909">
    <property type="entry name" value="Dimeric alpha+beta barrel"/>
    <property type="match status" value="1"/>
</dbReference>
<proteinExistence type="inferred from homology"/>
<dbReference type="Gene3D" id="3.30.70.1060">
    <property type="entry name" value="Dimeric alpha+beta barrel"/>
    <property type="match status" value="1"/>
</dbReference>
<reference evidence="3 5" key="1">
    <citation type="submission" date="2016-09" db="EMBL/GenBank/DDBJ databases">
        <title>genome sequences of unsequenced Mycobacteria.</title>
        <authorList>
            <person name="Greninger A.L."/>
            <person name="Jerome K.R."/>
            <person name="Mcnair B."/>
            <person name="Wallis C."/>
            <person name="Fang F."/>
        </authorList>
    </citation>
    <scope>NUCLEOTIDE SEQUENCE [LARGE SCALE GENOMIC DNA]</scope>
    <source>
        <strain evidence="3 5">BM1</strain>
    </source>
</reference>